<dbReference type="Proteomes" id="UP001258017">
    <property type="component" value="Unassembled WGS sequence"/>
</dbReference>
<feature type="transmembrane region" description="Helical" evidence="12">
    <location>
        <begin position="165"/>
        <end position="185"/>
    </location>
</feature>
<dbReference type="PANTHER" id="PTHR12861:SF3">
    <property type="entry name" value="TRANSLOCON-ASSOCIATED PROTEIN SUBUNIT BETA"/>
    <property type="match status" value="1"/>
</dbReference>
<keyword evidence="9 11" id="KW-0472">Membrane</keyword>
<keyword evidence="10" id="KW-0325">Glycoprotein</keyword>
<comment type="caution">
    <text evidence="14">The sequence shown here is derived from an EMBL/GenBank/DDBJ whole genome shotgun (WGS) entry which is preliminary data.</text>
</comment>
<keyword evidence="8 12" id="KW-1133">Transmembrane helix</keyword>
<dbReference type="Pfam" id="PF05753">
    <property type="entry name" value="TRAP_beta"/>
    <property type="match status" value="1"/>
</dbReference>
<reference evidence="14" key="2">
    <citation type="journal article" date="2023" name="Commun. Biol.">
        <title>Intrasexual cuticular hydrocarbon dimorphism in a wasp sheds light on hydrocarbon biosynthesis genes in Hymenoptera.</title>
        <authorList>
            <person name="Moris V.C."/>
            <person name="Podsiadlowski L."/>
            <person name="Martin S."/>
            <person name="Oeyen J.P."/>
            <person name="Donath A."/>
            <person name="Petersen M."/>
            <person name="Wilbrandt J."/>
            <person name="Misof B."/>
            <person name="Liedtke D."/>
            <person name="Thamm M."/>
            <person name="Scheiner R."/>
            <person name="Schmitt T."/>
            <person name="Niehuis O."/>
        </authorList>
    </citation>
    <scope>NUCLEOTIDE SEQUENCE</scope>
    <source>
        <strain evidence="14">GBR_01_08_01A</strain>
    </source>
</reference>
<evidence type="ECO:0000256" key="6">
    <source>
        <dbReference type="ARBA" id="ARBA00022729"/>
    </source>
</evidence>
<proteinExistence type="inferred from homology"/>
<evidence type="ECO:0000256" key="5">
    <source>
        <dbReference type="ARBA" id="ARBA00022692"/>
    </source>
</evidence>
<name>A0AAD9VPA3_9HYME</name>
<evidence type="ECO:0000256" key="1">
    <source>
        <dbReference type="ARBA" id="ARBA00002838"/>
    </source>
</evidence>
<evidence type="ECO:0000313" key="14">
    <source>
        <dbReference type="EMBL" id="KAK2582106.1"/>
    </source>
</evidence>
<evidence type="ECO:0000256" key="9">
    <source>
        <dbReference type="ARBA" id="ARBA00023136"/>
    </source>
</evidence>
<evidence type="ECO:0000256" key="12">
    <source>
        <dbReference type="SAM" id="Phobius"/>
    </source>
</evidence>
<dbReference type="GO" id="GO:0005789">
    <property type="term" value="C:endoplasmic reticulum membrane"/>
    <property type="evidence" value="ECO:0007669"/>
    <property type="project" value="UniProtKB-SubCell"/>
</dbReference>
<organism evidence="14 15">
    <name type="scientific">Odynerus spinipes</name>
    <dbReference type="NCBI Taxonomy" id="1348599"/>
    <lineage>
        <taxon>Eukaryota</taxon>
        <taxon>Metazoa</taxon>
        <taxon>Ecdysozoa</taxon>
        <taxon>Arthropoda</taxon>
        <taxon>Hexapoda</taxon>
        <taxon>Insecta</taxon>
        <taxon>Pterygota</taxon>
        <taxon>Neoptera</taxon>
        <taxon>Endopterygota</taxon>
        <taxon>Hymenoptera</taxon>
        <taxon>Apocrita</taxon>
        <taxon>Aculeata</taxon>
        <taxon>Vespoidea</taxon>
        <taxon>Vespidae</taxon>
        <taxon>Eumeninae</taxon>
        <taxon>Odynerus</taxon>
    </lineage>
</organism>
<evidence type="ECO:0000256" key="13">
    <source>
        <dbReference type="SAM" id="SignalP"/>
    </source>
</evidence>
<dbReference type="PIRSF" id="PIRSF016400">
    <property type="entry name" value="TRAP_beta"/>
    <property type="match status" value="1"/>
</dbReference>
<reference evidence="14" key="1">
    <citation type="submission" date="2021-08" db="EMBL/GenBank/DDBJ databases">
        <authorList>
            <person name="Misof B."/>
            <person name="Oliver O."/>
            <person name="Podsiadlowski L."/>
            <person name="Donath A."/>
            <person name="Peters R."/>
            <person name="Mayer C."/>
            <person name="Rust J."/>
            <person name="Gunkel S."/>
            <person name="Lesny P."/>
            <person name="Martin S."/>
            <person name="Oeyen J.P."/>
            <person name="Petersen M."/>
            <person name="Panagiotis P."/>
            <person name="Wilbrandt J."/>
            <person name="Tanja T."/>
        </authorList>
    </citation>
    <scope>NUCLEOTIDE SEQUENCE</scope>
    <source>
        <strain evidence="14">GBR_01_08_01A</strain>
        <tissue evidence="14">Thorax + abdomen</tissue>
    </source>
</reference>
<evidence type="ECO:0000256" key="2">
    <source>
        <dbReference type="ARBA" id="ARBA00004115"/>
    </source>
</evidence>
<keyword evidence="6 13" id="KW-0732">Signal</keyword>
<comment type="function">
    <text evidence="1 11">TRAP proteins are part of a complex whose function is to bind calcium to the ER membrane and thereby regulate the retention of ER resident proteins.</text>
</comment>
<keyword evidence="15" id="KW-1185">Reference proteome</keyword>
<comment type="subcellular location">
    <subcellularLocation>
        <location evidence="2">Endoplasmic reticulum membrane</location>
        <topology evidence="2">Single-pass type I membrane protein</topology>
    </subcellularLocation>
</comment>
<protein>
    <recommendedName>
        <fullName evidence="4 11">Translocon-associated protein subunit beta</fullName>
        <shortName evidence="11">TRAP-beta</shortName>
    </recommendedName>
    <alternativeName>
        <fullName evidence="11">Signal sequence receptor subunit beta</fullName>
    </alternativeName>
</protein>
<keyword evidence="5 12" id="KW-0812">Transmembrane</keyword>
<evidence type="ECO:0000313" key="15">
    <source>
        <dbReference type="Proteomes" id="UP001258017"/>
    </source>
</evidence>
<evidence type="ECO:0000256" key="7">
    <source>
        <dbReference type="ARBA" id="ARBA00022824"/>
    </source>
</evidence>
<dbReference type="PANTHER" id="PTHR12861">
    <property type="entry name" value="TRANSLOCON-ASSOCIATED PROTEIN, BETA SUBUNIT PRECURSOR TRAP-BETA SIGNAL SEQUENCE RECEPTOR BETA SUBUNIT"/>
    <property type="match status" value="1"/>
</dbReference>
<evidence type="ECO:0000256" key="10">
    <source>
        <dbReference type="ARBA" id="ARBA00023180"/>
    </source>
</evidence>
<evidence type="ECO:0000256" key="3">
    <source>
        <dbReference type="ARBA" id="ARBA00005610"/>
    </source>
</evidence>
<evidence type="ECO:0000256" key="11">
    <source>
        <dbReference type="PIRNR" id="PIRNR016400"/>
    </source>
</evidence>
<evidence type="ECO:0000256" key="8">
    <source>
        <dbReference type="ARBA" id="ARBA00022989"/>
    </source>
</evidence>
<dbReference type="InterPro" id="IPR008856">
    <property type="entry name" value="TRAP_beta"/>
</dbReference>
<feature type="chain" id="PRO_5042162932" description="Translocon-associated protein subunit beta" evidence="13">
    <location>
        <begin position="29"/>
        <end position="200"/>
    </location>
</feature>
<comment type="subunit">
    <text evidence="11">Heterotetramer of TRAP-alpha, TRAP-beta, TRAP-delta and TRAP-gamma.</text>
</comment>
<feature type="signal peptide" evidence="13">
    <location>
        <begin position="1"/>
        <end position="28"/>
    </location>
</feature>
<keyword evidence="7 11" id="KW-0256">Endoplasmic reticulum</keyword>
<gene>
    <name evidence="14" type="ORF">KPH14_004478</name>
</gene>
<dbReference type="EMBL" id="JAIFRP010000031">
    <property type="protein sequence ID" value="KAK2582106.1"/>
    <property type="molecule type" value="Genomic_DNA"/>
</dbReference>
<accession>A0AAD9VPA3</accession>
<sequence>MAVNGGGIRMKWQILLAAFAALCISVYGEEEEEAAKLLVSKQILNKYLVENMDIIVKYTVYNIGNAAALEVEITDNSFHPDHFTHVSGELNARIDRVPPYTNVSHTVVVRPRKFGYFNFTSAEVLYRRKEDASRLQVAVSSEPGEGLIVSFRDYDKQFSSHVIDWAGFAIMTLPSLAIPFALWYSSKSKYEKLLKTTKKH</sequence>
<evidence type="ECO:0000256" key="4">
    <source>
        <dbReference type="ARBA" id="ARBA00021110"/>
    </source>
</evidence>
<comment type="similarity">
    <text evidence="3 11">Belongs to the TRAP-beta family.</text>
</comment>
<dbReference type="AlphaFoldDB" id="A0AAD9VPA3"/>